<accession>A0A4Y2TQ05</accession>
<protein>
    <recommendedName>
        <fullName evidence="3">Retrotransposon gag domain-containing protein</fullName>
    </recommendedName>
</protein>
<comment type="caution">
    <text evidence="1">The sequence shown here is derived from an EMBL/GenBank/DDBJ whole genome shotgun (WGS) entry which is preliminary data.</text>
</comment>
<name>A0A4Y2TQ05_ARAVE</name>
<sequence>MAPPEGNDIENEVVNDLALGKTRGDGSTPQQQINALPKMNVLSNASMMQMVPNLSGKNVIDFFRTLEYTRKLSGWNDEQLFIITNIKLEGNARKYFESSLQSPDINYKKLKECMLSHFTDSQSFSTDFAKFSSAKQYDMESVKDYSVRI</sequence>
<dbReference type="AlphaFoldDB" id="A0A4Y2TQ05"/>
<keyword evidence="2" id="KW-1185">Reference proteome</keyword>
<evidence type="ECO:0000313" key="2">
    <source>
        <dbReference type="Proteomes" id="UP000499080"/>
    </source>
</evidence>
<dbReference type="Proteomes" id="UP000499080">
    <property type="component" value="Unassembled WGS sequence"/>
</dbReference>
<evidence type="ECO:0000313" key="1">
    <source>
        <dbReference type="EMBL" id="GBO02719.1"/>
    </source>
</evidence>
<gene>
    <name evidence="1" type="ORF">AVEN_157786_1</name>
</gene>
<proteinExistence type="predicted"/>
<organism evidence="1 2">
    <name type="scientific">Araneus ventricosus</name>
    <name type="common">Orbweaver spider</name>
    <name type="synonym">Epeira ventricosa</name>
    <dbReference type="NCBI Taxonomy" id="182803"/>
    <lineage>
        <taxon>Eukaryota</taxon>
        <taxon>Metazoa</taxon>
        <taxon>Ecdysozoa</taxon>
        <taxon>Arthropoda</taxon>
        <taxon>Chelicerata</taxon>
        <taxon>Arachnida</taxon>
        <taxon>Araneae</taxon>
        <taxon>Araneomorphae</taxon>
        <taxon>Entelegynae</taxon>
        <taxon>Araneoidea</taxon>
        <taxon>Araneidae</taxon>
        <taxon>Araneus</taxon>
    </lineage>
</organism>
<evidence type="ECO:0008006" key="3">
    <source>
        <dbReference type="Google" id="ProtNLM"/>
    </source>
</evidence>
<reference evidence="1 2" key="1">
    <citation type="journal article" date="2019" name="Sci. Rep.">
        <title>Orb-weaving spider Araneus ventricosus genome elucidates the spidroin gene catalogue.</title>
        <authorList>
            <person name="Kono N."/>
            <person name="Nakamura H."/>
            <person name="Ohtoshi R."/>
            <person name="Moran D.A.P."/>
            <person name="Shinohara A."/>
            <person name="Yoshida Y."/>
            <person name="Fujiwara M."/>
            <person name="Mori M."/>
            <person name="Tomita M."/>
            <person name="Arakawa K."/>
        </authorList>
    </citation>
    <scope>NUCLEOTIDE SEQUENCE [LARGE SCALE GENOMIC DNA]</scope>
</reference>
<dbReference type="EMBL" id="BGPR01030295">
    <property type="protein sequence ID" value="GBO02719.1"/>
    <property type="molecule type" value="Genomic_DNA"/>
</dbReference>
<dbReference type="OrthoDB" id="10454893at2759"/>